<dbReference type="GO" id="GO:0016787">
    <property type="term" value="F:hydrolase activity"/>
    <property type="evidence" value="ECO:0007669"/>
    <property type="project" value="UniProtKB-KW"/>
</dbReference>
<organism evidence="1 2">
    <name type="scientific">Aquipuribacter nitratireducens</name>
    <dbReference type="NCBI Taxonomy" id="650104"/>
    <lineage>
        <taxon>Bacteria</taxon>
        <taxon>Bacillati</taxon>
        <taxon>Actinomycetota</taxon>
        <taxon>Actinomycetes</taxon>
        <taxon>Micrococcales</taxon>
        <taxon>Intrasporangiaceae</taxon>
        <taxon>Aquipuribacter</taxon>
    </lineage>
</organism>
<evidence type="ECO:0000313" key="1">
    <source>
        <dbReference type="EMBL" id="MFC5381934.1"/>
    </source>
</evidence>
<dbReference type="Pfam" id="PF18844">
    <property type="entry name" value="baeRF_family2"/>
    <property type="match status" value="1"/>
</dbReference>
<keyword evidence="1" id="KW-0378">Hydrolase</keyword>
<dbReference type="Gene3D" id="3.30.420.60">
    <property type="entry name" value="eRF1 domain 2"/>
    <property type="match status" value="1"/>
</dbReference>
<dbReference type="Proteomes" id="UP001596122">
    <property type="component" value="Unassembled WGS sequence"/>
</dbReference>
<reference evidence="2" key="1">
    <citation type="journal article" date="2019" name="Int. J. Syst. Evol. Microbiol.">
        <title>The Global Catalogue of Microorganisms (GCM) 10K type strain sequencing project: providing services to taxonomists for standard genome sequencing and annotation.</title>
        <authorList>
            <consortium name="The Broad Institute Genomics Platform"/>
            <consortium name="The Broad Institute Genome Sequencing Center for Infectious Disease"/>
            <person name="Wu L."/>
            <person name="Ma J."/>
        </authorList>
    </citation>
    <scope>NUCLEOTIDE SEQUENCE [LARGE SCALE GENOMIC DNA]</scope>
    <source>
        <strain evidence="2">CCUG 43114</strain>
    </source>
</reference>
<proteinExistence type="predicted"/>
<accession>A0ABW0GRR1</accession>
<keyword evidence="2" id="KW-1185">Reference proteome</keyword>
<sequence length="382" mass="40463">MHLGWLSETVTSGGAVAAVHVDVTRTDPQGEHTTQLHWQAVRDQLGEQGAPDPVVDAVEQRVTTPTGEGGELGRHLVLDADHPDEPLLDLLVEHRPTGDAASFGPVPSLVPLLRALDSAVPYLLVEADRAGADVTVVDFLGRHVRSHGVEGGHELLHKVRSGGWSHRRMQSRVEDSWERNADAVVAHVRRLVDAHHPEVVLLTGDPTACGLVRDGLAGTPVADRLQWLRAGGRADGVDRDALDTEVADALRKVRLERMGDVVARFEAARGQDSLASTGLPGVVGAVQRAAVDTLLVAVDALDETTLFTDRKNPTLVGTSESEVRDLGGQDVVEAAAVDVLVRACAAQDASLELVDGVEGALEDGVGALLRFDVRPATPTEGA</sequence>
<dbReference type="EMBL" id="JBHSLD010000014">
    <property type="protein sequence ID" value="MFC5381934.1"/>
    <property type="molecule type" value="Genomic_DNA"/>
</dbReference>
<dbReference type="InterPro" id="IPR042226">
    <property type="entry name" value="eFR1_2_sf"/>
</dbReference>
<comment type="caution">
    <text evidence="1">The sequence shown here is derived from an EMBL/GenBank/DDBJ whole genome shotgun (WGS) entry which is preliminary data.</text>
</comment>
<dbReference type="InterPro" id="IPR040701">
    <property type="entry name" value="Bact_RF_family2"/>
</dbReference>
<name>A0ABW0GRR1_9MICO</name>
<protein>
    <submittedName>
        <fullName evidence="1">Vms1/Ankzf1 family peptidyl-tRNA hydrolase</fullName>
    </submittedName>
</protein>
<dbReference type="RefSeq" id="WP_340270054.1">
    <property type="nucleotide sequence ID" value="NZ_JBBEOG010000005.1"/>
</dbReference>
<gene>
    <name evidence="1" type="ORF">ACFPJ6_14220</name>
</gene>
<evidence type="ECO:0000313" key="2">
    <source>
        <dbReference type="Proteomes" id="UP001596122"/>
    </source>
</evidence>